<dbReference type="AlphaFoldDB" id="A0A1V0B794"/>
<evidence type="ECO:0000313" key="3">
    <source>
        <dbReference type="Proteomes" id="UP000243488"/>
    </source>
</evidence>
<evidence type="ECO:0000256" key="1">
    <source>
        <dbReference type="SAM" id="MobiDB-lite"/>
    </source>
</evidence>
<accession>A0A1V0B794</accession>
<dbReference type="STRING" id="1931241.BVH74_13825"/>
<sequence length="88" mass="9777">MIGDFLAQVEGLVSFEEEAGVPPRRTPFGFLMPDYRQDEEGLDRWEAAYGEKARGTTRLPIPVPRAVRDAPGRTVQQPGAPIRRGRLG</sequence>
<dbReference type="RefSeq" id="WP_080050632.1">
    <property type="nucleotide sequence ID" value="NZ_CP020100.1"/>
</dbReference>
<keyword evidence="3" id="KW-1185">Reference proteome</keyword>
<dbReference type="Proteomes" id="UP000243488">
    <property type="component" value="Chromosome"/>
</dbReference>
<dbReference type="EMBL" id="CP020100">
    <property type="protein sequence ID" value="AQZ95761.1"/>
    <property type="molecule type" value="Genomic_DNA"/>
</dbReference>
<protein>
    <submittedName>
        <fullName evidence="2">Uncharacterized protein</fullName>
    </submittedName>
</protein>
<proteinExistence type="predicted"/>
<dbReference type="KEGG" id="ppha:BVH74_13825"/>
<name>A0A1V0B794_9GAMM</name>
<gene>
    <name evidence="2" type="ORF">BVH74_13825</name>
</gene>
<organism evidence="2 3">
    <name type="scientific">Halopseudomonas phragmitis</name>
    <dbReference type="NCBI Taxonomy" id="1931241"/>
    <lineage>
        <taxon>Bacteria</taxon>
        <taxon>Pseudomonadati</taxon>
        <taxon>Pseudomonadota</taxon>
        <taxon>Gammaproteobacteria</taxon>
        <taxon>Pseudomonadales</taxon>
        <taxon>Pseudomonadaceae</taxon>
        <taxon>Halopseudomonas</taxon>
    </lineage>
</organism>
<feature type="region of interest" description="Disordered" evidence="1">
    <location>
        <begin position="63"/>
        <end position="88"/>
    </location>
</feature>
<reference evidence="2 3" key="1">
    <citation type="submission" date="2017-03" db="EMBL/GenBank/DDBJ databases">
        <title>Complete genome sequence of the novel DNRA strain Pseudomonas sp. S-6-2 isolated from Chinese polluted river sediment. Journal of Biotechnology.</title>
        <authorList>
            <person name="Li J."/>
            <person name="Xiang F."/>
            <person name="Wang L."/>
            <person name="Xi L."/>
            <person name="Liu J."/>
        </authorList>
    </citation>
    <scope>NUCLEOTIDE SEQUENCE [LARGE SCALE GENOMIC DNA]</scope>
    <source>
        <strain evidence="2 3">S-6-2</strain>
    </source>
</reference>
<evidence type="ECO:0000313" key="2">
    <source>
        <dbReference type="EMBL" id="AQZ95761.1"/>
    </source>
</evidence>